<dbReference type="HAMAP" id="MF_00095">
    <property type="entry name" value="SfsA"/>
    <property type="match status" value="1"/>
</dbReference>
<evidence type="ECO:0000259" key="3">
    <source>
        <dbReference type="Pfam" id="PF17746"/>
    </source>
</evidence>
<sequence>MFLPNNRKFYPSVFIERKNRFILTCKLADTNEPITVHLQDPGRLKELLIPENLIYVSYHNDPQRKTKWTAELITRPNSDVLISLRSTLPNQLIKLALQEKVLPDFSHLTFKRQEYTFGKSRWDFLLEGEDLPYLLEVKSVTMAQNEIGYFPDAPTKRGKKHVEELIEIRQQGTHSTGILFVCQREDIKRLQPADWIDPDFSTVLRHAKEAGVDIKALSCKVSLKGITLEEQIPVQI</sequence>
<organism evidence="4 5">
    <name type="scientific">Salinibacillus kushneri</name>
    <dbReference type="NCBI Taxonomy" id="237682"/>
    <lineage>
        <taxon>Bacteria</taxon>
        <taxon>Bacillati</taxon>
        <taxon>Bacillota</taxon>
        <taxon>Bacilli</taxon>
        <taxon>Bacillales</taxon>
        <taxon>Bacillaceae</taxon>
        <taxon>Salinibacillus</taxon>
    </lineage>
</organism>
<dbReference type="Pfam" id="PF03749">
    <property type="entry name" value="SfsA"/>
    <property type="match status" value="1"/>
</dbReference>
<dbReference type="OrthoDB" id="9802365at2"/>
<comment type="similarity">
    <text evidence="1">Belongs to the SfsA family.</text>
</comment>
<dbReference type="Pfam" id="PF17746">
    <property type="entry name" value="SfsA_N"/>
    <property type="match status" value="1"/>
</dbReference>
<evidence type="ECO:0000256" key="1">
    <source>
        <dbReference type="HAMAP-Rule" id="MF_00095"/>
    </source>
</evidence>
<feature type="domain" description="SfsA N-terminal OB" evidence="3">
    <location>
        <begin position="15"/>
        <end position="82"/>
    </location>
</feature>
<dbReference type="EMBL" id="FOHJ01000004">
    <property type="protein sequence ID" value="SET32760.1"/>
    <property type="molecule type" value="Genomic_DNA"/>
</dbReference>
<dbReference type="Gene3D" id="2.40.50.580">
    <property type="match status" value="1"/>
</dbReference>
<gene>
    <name evidence="1" type="primary">sfsA</name>
    <name evidence="4" type="ORF">SAMN05421676_10454</name>
</gene>
<evidence type="ECO:0000313" key="5">
    <source>
        <dbReference type="Proteomes" id="UP000199095"/>
    </source>
</evidence>
<accession>A0A1I0DJV3</accession>
<dbReference type="PANTHER" id="PTHR30545:SF2">
    <property type="entry name" value="SUGAR FERMENTATION STIMULATION PROTEIN A"/>
    <property type="match status" value="1"/>
</dbReference>
<dbReference type="InterPro" id="IPR041465">
    <property type="entry name" value="SfsA_N"/>
</dbReference>
<dbReference type="NCBIfam" id="TIGR00230">
    <property type="entry name" value="sfsA"/>
    <property type="match status" value="1"/>
</dbReference>
<protein>
    <recommendedName>
        <fullName evidence="1">Sugar fermentation stimulation protein homolog</fullName>
    </recommendedName>
</protein>
<dbReference type="AlphaFoldDB" id="A0A1I0DJV3"/>
<evidence type="ECO:0000259" key="2">
    <source>
        <dbReference type="Pfam" id="PF03749"/>
    </source>
</evidence>
<dbReference type="InterPro" id="IPR005224">
    <property type="entry name" value="SfsA"/>
</dbReference>
<dbReference type="InterPro" id="IPR040452">
    <property type="entry name" value="SfsA_C"/>
</dbReference>
<dbReference type="RefSeq" id="WP_093133306.1">
    <property type="nucleotide sequence ID" value="NZ_FOHJ01000004.1"/>
</dbReference>
<evidence type="ECO:0000313" key="4">
    <source>
        <dbReference type="EMBL" id="SET32760.1"/>
    </source>
</evidence>
<dbReference type="CDD" id="cd22359">
    <property type="entry name" value="SfsA-like_bacterial"/>
    <property type="match status" value="1"/>
</dbReference>
<name>A0A1I0DJV3_9BACI</name>
<dbReference type="STRING" id="237682.SAMN05421676_10454"/>
<dbReference type="Proteomes" id="UP000199095">
    <property type="component" value="Unassembled WGS sequence"/>
</dbReference>
<feature type="domain" description="Sugar fermentation stimulation protein C-terminal" evidence="2">
    <location>
        <begin position="88"/>
        <end position="224"/>
    </location>
</feature>
<proteinExistence type="inferred from homology"/>
<dbReference type="GO" id="GO:0003677">
    <property type="term" value="F:DNA binding"/>
    <property type="evidence" value="ECO:0007669"/>
    <property type="project" value="InterPro"/>
</dbReference>
<reference evidence="5" key="1">
    <citation type="submission" date="2016-10" db="EMBL/GenBank/DDBJ databases">
        <authorList>
            <person name="Varghese N."/>
            <person name="Submissions S."/>
        </authorList>
    </citation>
    <scope>NUCLEOTIDE SEQUENCE [LARGE SCALE GENOMIC DNA]</scope>
    <source>
        <strain evidence="5">CGMCC 1.3566</strain>
    </source>
</reference>
<dbReference type="Gene3D" id="3.40.1350.60">
    <property type="match status" value="1"/>
</dbReference>
<dbReference type="PANTHER" id="PTHR30545">
    <property type="entry name" value="SUGAR FERMENTATION STIMULATION PROTEIN A"/>
    <property type="match status" value="1"/>
</dbReference>
<keyword evidence="5" id="KW-1185">Reference proteome</keyword>